<dbReference type="AlphaFoldDB" id="A0A0V8QHR5"/>
<dbReference type="STRING" id="290052.ASU35_06980"/>
<dbReference type="CDD" id="cd00555">
    <property type="entry name" value="Maf"/>
    <property type="match status" value="1"/>
</dbReference>
<feature type="site" description="Important for substrate specificity" evidence="3">
    <location>
        <position position="160"/>
    </location>
</feature>
<keyword evidence="2 3" id="KW-0378">Hydrolase</keyword>
<dbReference type="InterPro" id="IPR029001">
    <property type="entry name" value="ITPase-like_fam"/>
</dbReference>
<dbReference type="NCBIfam" id="TIGR00172">
    <property type="entry name" value="maf"/>
    <property type="match status" value="1"/>
</dbReference>
<dbReference type="EC" id="3.6.1.9" evidence="3"/>
<evidence type="ECO:0000313" key="5">
    <source>
        <dbReference type="Proteomes" id="UP000054874"/>
    </source>
</evidence>
<dbReference type="PANTHER" id="PTHR43213">
    <property type="entry name" value="BIFUNCTIONAL DTTP/UTP PYROPHOSPHATASE/METHYLTRANSFERASE PROTEIN-RELATED"/>
    <property type="match status" value="1"/>
</dbReference>
<gene>
    <name evidence="4" type="ORF">ASU35_06980</name>
</gene>
<keyword evidence="3" id="KW-0546">Nucleotide metabolism</keyword>
<sequence>MKIILASASPRRRELMDLVELPYEVIPSTREEVITSTIPADVVRELSLMKAEDVAEKALLGEEELALVIGADTVVACDNEILGKPKNEENAKEMLRKLAGRSHSVFTGIALLWIKDGKIVKTVNKAVETKVLVEAMSEEEIAAYVATGEPMDKAGAYAIQGKFAPYISGIEGDYYNVVGFPICTVRKEIRKEVEI</sequence>
<organism evidence="4 5">
    <name type="scientific">Acetivibrio ethanolgignens</name>
    <dbReference type="NCBI Taxonomy" id="290052"/>
    <lineage>
        <taxon>Bacteria</taxon>
        <taxon>Bacillati</taxon>
        <taxon>Bacillota</taxon>
        <taxon>Clostridia</taxon>
        <taxon>Eubacteriales</taxon>
        <taxon>Oscillospiraceae</taxon>
        <taxon>Acetivibrio</taxon>
    </lineage>
</organism>
<dbReference type="Pfam" id="PF02545">
    <property type="entry name" value="Maf"/>
    <property type="match status" value="1"/>
</dbReference>
<feature type="site" description="Important for substrate specificity" evidence="3">
    <location>
        <position position="11"/>
    </location>
</feature>
<dbReference type="InterPro" id="IPR003697">
    <property type="entry name" value="Maf-like"/>
</dbReference>
<dbReference type="Proteomes" id="UP000054874">
    <property type="component" value="Unassembled WGS sequence"/>
</dbReference>
<comment type="catalytic activity">
    <reaction evidence="3">
        <text>UTP + H2O = UMP + diphosphate + H(+)</text>
        <dbReference type="Rhea" id="RHEA:29395"/>
        <dbReference type="ChEBI" id="CHEBI:15377"/>
        <dbReference type="ChEBI" id="CHEBI:15378"/>
        <dbReference type="ChEBI" id="CHEBI:33019"/>
        <dbReference type="ChEBI" id="CHEBI:46398"/>
        <dbReference type="ChEBI" id="CHEBI:57865"/>
        <dbReference type="EC" id="3.6.1.9"/>
    </reaction>
</comment>
<comment type="caution">
    <text evidence="3">Lacks conserved residue(s) required for the propagation of feature annotation.</text>
</comment>
<protein>
    <recommendedName>
        <fullName evidence="3">dTTP/UTP pyrophosphatase</fullName>
        <shortName evidence="3">dTTPase/UTPase</shortName>
        <ecNumber evidence="3">3.6.1.9</ecNumber>
    </recommendedName>
    <alternativeName>
        <fullName evidence="3">Nucleoside triphosphate pyrophosphatase</fullName>
    </alternativeName>
    <alternativeName>
        <fullName evidence="3">Nucleotide pyrophosphatase</fullName>
        <shortName evidence="3">Nucleotide PPase</shortName>
    </alternativeName>
</protein>
<comment type="catalytic activity">
    <reaction evidence="3">
        <text>dTTP + H2O = dTMP + diphosphate + H(+)</text>
        <dbReference type="Rhea" id="RHEA:28534"/>
        <dbReference type="ChEBI" id="CHEBI:15377"/>
        <dbReference type="ChEBI" id="CHEBI:15378"/>
        <dbReference type="ChEBI" id="CHEBI:33019"/>
        <dbReference type="ChEBI" id="CHEBI:37568"/>
        <dbReference type="ChEBI" id="CHEBI:63528"/>
        <dbReference type="EC" id="3.6.1.9"/>
    </reaction>
</comment>
<comment type="caution">
    <text evidence="4">The sequence shown here is derived from an EMBL/GenBank/DDBJ whole genome shotgun (WGS) entry which is preliminary data.</text>
</comment>
<feature type="active site" description="Proton acceptor" evidence="3">
    <location>
        <position position="72"/>
    </location>
</feature>
<evidence type="ECO:0000313" key="4">
    <source>
        <dbReference type="EMBL" id="KSV60014.1"/>
    </source>
</evidence>
<comment type="subcellular location">
    <subcellularLocation>
        <location evidence="3">Cytoplasm</location>
    </subcellularLocation>
</comment>
<evidence type="ECO:0000256" key="1">
    <source>
        <dbReference type="ARBA" id="ARBA00001968"/>
    </source>
</evidence>
<reference evidence="4 5" key="1">
    <citation type="submission" date="2015-11" db="EMBL/GenBank/DDBJ databases">
        <title>Butyribacter intestini gen. nov., sp. nov., a butyric acid-producing bacterium of the family Lachnospiraceae isolated from the human faeces.</title>
        <authorList>
            <person name="Zou Y."/>
            <person name="Xue W."/>
            <person name="Luo G."/>
            <person name="Lv M."/>
        </authorList>
    </citation>
    <scope>NUCLEOTIDE SEQUENCE [LARGE SCALE GENOMIC DNA]</scope>
    <source>
        <strain evidence="4 5">ACET-33324</strain>
    </source>
</reference>
<dbReference type="SUPFAM" id="SSF52972">
    <property type="entry name" value="ITPase-like"/>
    <property type="match status" value="1"/>
</dbReference>
<dbReference type="GO" id="GO:0036218">
    <property type="term" value="F:dTTP diphosphatase activity"/>
    <property type="evidence" value="ECO:0007669"/>
    <property type="project" value="RHEA"/>
</dbReference>
<proteinExistence type="inferred from homology"/>
<keyword evidence="5" id="KW-1185">Reference proteome</keyword>
<name>A0A0V8QHR5_9FIRM</name>
<accession>A0A0V8QHR5</accession>
<dbReference type="PANTHER" id="PTHR43213:SF5">
    <property type="entry name" value="BIFUNCTIONAL DTTP_UTP PYROPHOSPHATASE_METHYLTRANSFERASE PROTEIN-RELATED"/>
    <property type="match status" value="1"/>
</dbReference>
<dbReference type="OrthoDB" id="9807767at2"/>
<dbReference type="GO" id="GO:0036221">
    <property type="term" value="F:UTP diphosphatase activity"/>
    <property type="evidence" value="ECO:0007669"/>
    <property type="project" value="RHEA"/>
</dbReference>
<keyword evidence="3" id="KW-0963">Cytoplasm</keyword>
<evidence type="ECO:0000256" key="3">
    <source>
        <dbReference type="HAMAP-Rule" id="MF_00528"/>
    </source>
</evidence>
<comment type="similarity">
    <text evidence="3">Belongs to the Maf family. YhdE subfamily.</text>
</comment>
<dbReference type="HAMAP" id="MF_00528">
    <property type="entry name" value="Maf"/>
    <property type="match status" value="1"/>
</dbReference>
<evidence type="ECO:0000256" key="2">
    <source>
        <dbReference type="ARBA" id="ARBA00022801"/>
    </source>
</evidence>
<comment type="cofactor">
    <cofactor evidence="1 3">
        <name>a divalent metal cation</name>
        <dbReference type="ChEBI" id="CHEBI:60240"/>
    </cofactor>
</comment>
<comment type="function">
    <text evidence="3">Nucleoside triphosphate pyrophosphatase that hydrolyzes dTTP and UTP. May have a dual role in cell division arrest and in preventing the incorporation of modified nucleotides into cellular nucleic acids.</text>
</comment>
<dbReference type="RefSeq" id="WP_058351745.1">
    <property type="nucleotide sequence ID" value="NZ_CABMMD010000057.1"/>
</dbReference>
<dbReference type="GO" id="GO:0005737">
    <property type="term" value="C:cytoplasm"/>
    <property type="evidence" value="ECO:0007669"/>
    <property type="project" value="UniProtKB-SubCell"/>
</dbReference>
<dbReference type="PIRSF" id="PIRSF006305">
    <property type="entry name" value="Maf"/>
    <property type="match status" value="1"/>
</dbReference>
<dbReference type="GO" id="GO:0009117">
    <property type="term" value="P:nucleotide metabolic process"/>
    <property type="evidence" value="ECO:0007669"/>
    <property type="project" value="UniProtKB-KW"/>
</dbReference>
<dbReference type="EMBL" id="LNAM01000057">
    <property type="protein sequence ID" value="KSV60014.1"/>
    <property type="molecule type" value="Genomic_DNA"/>
</dbReference>
<feature type="site" description="Important for substrate specificity" evidence="3">
    <location>
        <position position="73"/>
    </location>
</feature>
<dbReference type="Gene3D" id="3.90.950.10">
    <property type="match status" value="1"/>
</dbReference>